<evidence type="ECO:0000256" key="5">
    <source>
        <dbReference type="ARBA" id="ARBA00023235"/>
    </source>
</evidence>
<dbReference type="PANTHER" id="PTHR45815">
    <property type="entry name" value="PROTEIN DISULFIDE-ISOMERASE A6"/>
    <property type="match status" value="1"/>
</dbReference>
<keyword evidence="8" id="KW-0732">Signal</keyword>
<dbReference type="Pfam" id="PF24541">
    <property type="entry name" value="Thioredox_PDIA6_C"/>
    <property type="match status" value="1"/>
</dbReference>
<evidence type="ECO:0000313" key="11">
    <source>
        <dbReference type="Proteomes" id="UP000319731"/>
    </source>
</evidence>
<dbReference type="PRINTS" id="PR00421">
    <property type="entry name" value="THIOREDOXIN"/>
</dbReference>
<keyword evidence="5" id="KW-0413">Isomerase</keyword>
<dbReference type="EC" id="5.3.4.1" evidence="3"/>
<accession>A0A507BTG5</accession>
<dbReference type="InterPro" id="IPR017937">
    <property type="entry name" value="Thioredoxin_CS"/>
</dbReference>
<dbReference type="SUPFAM" id="SSF52833">
    <property type="entry name" value="Thioredoxin-like"/>
    <property type="match status" value="2"/>
</dbReference>
<dbReference type="GO" id="GO:0034976">
    <property type="term" value="P:response to endoplasmic reticulum stress"/>
    <property type="evidence" value="ECO:0007669"/>
    <property type="project" value="TreeGrafter"/>
</dbReference>
<dbReference type="RefSeq" id="XP_031023977.1">
    <property type="nucleotide sequence ID" value="XM_031170068.1"/>
</dbReference>
<comment type="catalytic activity">
    <reaction evidence="1">
        <text>Catalyzes the rearrangement of -S-S- bonds in proteins.</text>
        <dbReference type="EC" id="5.3.4.1"/>
    </reaction>
</comment>
<dbReference type="GO" id="GO:0003756">
    <property type="term" value="F:protein disulfide isomerase activity"/>
    <property type="evidence" value="ECO:0007669"/>
    <property type="project" value="UniProtKB-EC"/>
</dbReference>
<evidence type="ECO:0000256" key="2">
    <source>
        <dbReference type="ARBA" id="ARBA00004319"/>
    </source>
</evidence>
<evidence type="ECO:0000313" key="10">
    <source>
        <dbReference type="EMBL" id="TPX32840.1"/>
    </source>
</evidence>
<dbReference type="PANTHER" id="PTHR45815:SF3">
    <property type="entry name" value="PROTEIN DISULFIDE-ISOMERASE A6"/>
    <property type="match status" value="1"/>
</dbReference>
<keyword evidence="11" id="KW-1185">Reference proteome</keyword>
<organism evidence="10 11">
    <name type="scientific">Synchytrium microbalum</name>
    <dbReference type="NCBI Taxonomy" id="1806994"/>
    <lineage>
        <taxon>Eukaryota</taxon>
        <taxon>Fungi</taxon>
        <taxon>Fungi incertae sedis</taxon>
        <taxon>Chytridiomycota</taxon>
        <taxon>Chytridiomycota incertae sedis</taxon>
        <taxon>Chytridiomycetes</taxon>
        <taxon>Synchytriales</taxon>
        <taxon>Synchytriaceae</taxon>
        <taxon>Synchytrium</taxon>
    </lineage>
</organism>
<evidence type="ECO:0000259" key="9">
    <source>
        <dbReference type="PROSITE" id="PS51352"/>
    </source>
</evidence>
<dbReference type="InterPro" id="IPR036249">
    <property type="entry name" value="Thioredoxin-like_sf"/>
</dbReference>
<evidence type="ECO:0000256" key="3">
    <source>
        <dbReference type="ARBA" id="ARBA00012723"/>
    </source>
</evidence>
<evidence type="ECO:0000256" key="6">
    <source>
        <dbReference type="ARBA" id="ARBA00023284"/>
    </source>
</evidence>
<keyword evidence="6" id="KW-0676">Redox-active center</keyword>
<dbReference type="GeneID" id="42005365"/>
<dbReference type="PROSITE" id="PS51352">
    <property type="entry name" value="THIOREDOXIN_2"/>
    <property type="match status" value="1"/>
</dbReference>
<evidence type="ECO:0000256" key="4">
    <source>
        <dbReference type="ARBA" id="ARBA00023157"/>
    </source>
</evidence>
<comment type="caution">
    <text evidence="10">The sequence shown here is derived from an EMBL/GenBank/DDBJ whole genome shotgun (WGS) entry which is preliminary data.</text>
</comment>
<dbReference type="EMBL" id="QEAO01000026">
    <property type="protein sequence ID" value="TPX32840.1"/>
    <property type="molecule type" value="Genomic_DNA"/>
</dbReference>
<dbReference type="Pfam" id="PF00085">
    <property type="entry name" value="Thioredoxin"/>
    <property type="match status" value="1"/>
</dbReference>
<feature type="chain" id="PRO_5021440857" description="protein disulfide-isomerase" evidence="8">
    <location>
        <begin position="17"/>
        <end position="491"/>
    </location>
</feature>
<dbReference type="AlphaFoldDB" id="A0A507BTG5"/>
<dbReference type="InterPro" id="IPR057305">
    <property type="entry name" value="Thioredox_PDIA6_C"/>
</dbReference>
<name>A0A507BTG5_9FUNG</name>
<dbReference type="GO" id="GO:0005788">
    <property type="term" value="C:endoplasmic reticulum lumen"/>
    <property type="evidence" value="ECO:0007669"/>
    <property type="project" value="UniProtKB-SubCell"/>
</dbReference>
<dbReference type="OrthoDB" id="427280at2759"/>
<evidence type="ECO:0000256" key="7">
    <source>
        <dbReference type="SAM" id="MobiDB-lite"/>
    </source>
</evidence>
<keyword evidence="4" id="KW-1015">Disulfide bond</keyword>
<dbReference type="GO" id="GO:0015035">
    <property type="term" value="F:protein-disulfide reductase activity"/>
    <property type="evidence" value="ECO:0007669"/>
    <property type="project" value="TreeGrafter"/>
</dbReference>
<sequence length="491" mass="53791">MVSWQLLLFLISSTSALYSSRDPVISVSSKTFTQEVLQSDHAVMVEFFAPWCGHCKNLAPEYKKAAEKLKGLAKVVALDCDEESNKPLCGQYQVQGFPTLKIFGENKKTPQGMNLFDSHVILPTLAVLQVTATIDYQGPRTAKGIVDALIEKIPSYVQILTGDQVDSEAKKGYRVPANFDSWLDKNNDTLAKAILINKKSSTPPLFKALSAEFKGRLSLGEIRTAKDPSTAAERLGVEDAPAVVVIPVGGEPIRYEGVMKHEGLSKFLSEYAKPKASAGKENAKSKATAAPSPTPVPFDPKVAEIKTNEDLQDLCTGRAGICILTFMNLESEFEESVSEHAAHMQVLEGIKKKMHDRTAPFSFSWINAITPGGRKLIRDFDVSDMLPNIVAIVAKKHVYQPFRGGFEESSVVDFLIDLMAGRGRNLKFDFEPSLSDKVKEEEKKEEEEAKVEKVDETETATKAQECGEGGDDEGLCTAPPAASEEAVRDEL</sequence>
<feature type="compositionally biased region" description="Basic and acidic residues" evidence="7">
    <location>
        <begin position="435"/>
        <end position="456"/>
    </location>
</feature>
<feature type="signal peptide" evidence="8">
    <location>
        <begin position="1"/>
        <end position="16"/>
    </location>
</feature>
<gene>
    <name evidence="10" type="ORF">SmJEL517_g04140</name>
</gene>
<protein>
    <recommendedName>
        <fullName evidence="3">protein disulfide-isomerase</fullName>
        <ecNumber evidence="3">5.3.4.1</ecNumber>
    </recommendedName>
</protein>
<feature type="domain" description="Thioredoxin" evidence="9">
    <location>
        <begin position="16"/>
        <end position="155"/>
    </location>
</feature>
<dbReference type="PROSITE" id="PS00194">
    <property type="entry name" value="THIOREDOXIN_1"/>
    <property type="match status" value="1"/>
</dbReference>
<evidence type="ECO:0000256" key="8">
    <source>
        <dbReference type="SAM" id="SignalP"/>
    </source>
</evidence>
<dbReference type="Gene3D" id="3.40.30.10">
    <property type="entry name" value="Glutaredoxin"/>
    <property type="match status" value="2"/>
</dbReference>
<dbReference type="STRING" id="1806994.A0A507BTG5"/>
<dbReference type="InterPro" id="IPR013766">
    <property type="entry name" value="Thioredoxin_domain"/>
</dbReference>
<feature type="region of interest" description="Disordered" evidence="7">
    <location>
        <begin position="279"/>
        <end position="298"/>
    </location>
</feature>
<feature type="region of interest" description="Disordered" evidence="7">
    <location>
        <begin position="435"/>
        <end position="491"/>
    </location>
</feature>
<comment type="subcellular location">
    <subcellularLocation>
        <location evidence="2">Endoplasmic reticulum lumen</location>
    </subcellularLocation>
</comment>
<dbReference type="Proteomes" id="UP000319731">
    <property type="component" value="Unassembled WGS sequence"/>
</dbReference>
<evidence type="ECO:0000256" key="1">
    <source>
        <dbReference type="ARBA" id="ARBA00001182"/>
    </source>
</evidence>
<proteinExistence type="predicted"/>
<reference evidence="10 11" key="1">
    <citation type="journal article" date="2019" name="Sci. Rep.">
        <title>Comparative genomics of chytrid fungi reveal insights into the obligate biotrophic and pathogenic lifestyle of Synchytrium endobioticum.</title>
        <authorList>
            <person name="van de Vossenberg B.T.L.H."/>
            <person name="Warris S."/>
            <person name="Nguyen H.D.T."/>
            <person name="van Gent-Pelzer M.P.E."/>
            <person name="Joly D.L."/>
            <person name="van de Geest H.C."/>
            <person name="Bonants P.J.M."/>
            <person name="Smith D.S."/>
            <person name="Levesque C.A."/>
            <person name="van der Lee T.A.J."/>
        </authorList>
    </citation>
    <scope>NUCLEOTIDE SEQUENCE [LARGE SCALE GENOMIC DNA]</scope>
    <source>
        <strain evidence="10 11">JEL517</strain>
    </source>
</reference>